<keyword evidence="3 8" id="KW-0378">Hydrolase</keyword>
<sequence>MKISPQRLTETFLELVKIDGVSRNEKAVKEYLCNDLKDYVLTIHEDTAYDNVDGNSGNLFMKVRGSEKSAPTIILSAHMDTINPTKGMEPIVTDTKIMSDGSTILGADNRLGVAIICEIIKSLQDNNERFGNIEIVFSICEEIGLLGIKNFDFNQLKGRNAYVLDAGNLSVGTIINQAPSAVRFTIEVKGRAAHAGIAPEKGLNAIVIAAKALARIRQGRLNDHCTLNIGSIHGGTATNIVPDNVSMRGEIRSYYQKEIDTVWTEVQTVFRDEVVSAGGEVFFKTEQDYDTYLINEDRSIIQYAKQAFSGKLSVVPCFGGSDANIFNKNGIDAVVISVGNWEPHTNEEFVIIDEMISAAQWVYDIILASRDTTV</sequence>
<dbReference type="PANTHER" id="PTHR42994:SF2">
    <property type="entry name" value="PEPTIDASE"/>
    <property type="match status" value="1"/>
</dbReference>
<dbReference type="Pfam" id="PF01546">
    <property type="entry name" value="Peptidase_M20"/>
    <property type="match status" value="1"/>
</dbReference>
<evidence type="ECO:0000256" key="3">
    <source>
        <dbReference type="ARBA" id="ARBA00022801"/>
    </source>
</evidence>
<dbReference type="PANTHER" id="PTHR42994">
    <property type="entry name" value="PEPTIDASE T"/>
    <property type="match status" value="1"/>
</dbReference>
<dbReference type="NCBIfam" id="TIGR01883">
    <property type="entry name" value="PepT-like"/>
    <property type="match status" value="1"/>
</dbReference>
<evidence type="ECO:0000313" key="8">
    <source>
        <dbReference type="EMBL" id="RJP56314.1"/>
    </source>
</evidence>
<dbReference type="SUPFAM" id="SSF53187">
    <property type="entry name" value="Zn-dependent exopeptidases"/>
    <property type="match status" value="1"/>
</dbReference>
<gene>
    <name evidence="8" type="ORF">C4541_12665</name>
</gene>
<accession>A0A3A4QR04</accession>
<dbReference type="InterPro" id="IPR010162">
    <property type="entry name" value="PepT-like"/>
</dbReference>
<comment type="cofactor">
    <cofactor evidence="6">
        <name>a divalent metal cation</name>
        <dbReference type="ChEBI" id="CHEBI:60240"/>
    </cofactor>
    <text evidence="6">Binds 2 divalent metal cations per subunit.</text>
</comment>
<keyword evidence="4" id="KW-0862">Zinc</keyword>
<keyword evidence="2 6" id="KW-0479">Metal-binding</keyword>
<evidence type="ECO:0000256" key="1">
    <source>
        <dbReference type="ARBA" id="ARBA00001947"/>
    </source>
</evidence>
<evidence type="ECO:0000313" key="9">
    <source>
        <dbReference type="Proteomes" id="UP000266426"/>
    </source>
</evidence>
<dbReference type="GO" id="GO:0046872">
    <property type="term" value="F:metal ion binding"/>
    <property type="evidence" value="ECO:0007669"/>
    <property type="project" value="UniProtKB-UniRule"/>
</dbReference>
<dbReference type="InterPro" id="IPR036264">
    <property type="entry name" value="Bact_exopeptidase_dim_dom"/>
</dbReference>
<evidence type="ECO:0000256" key="4">
    <source>
        <dbReference type="ARBA" id="ARBA00022833"/>
    </source>
</evidence>
<dbReference type="Gene3D" id="3.40.630.10">
    <property type="entry name" value="Zn peptidases"/>
    <property type="match status" value="1"/>
</dbReference>
<protein>
    <submittedName>
        <fullName evidence="8">M20/M25/M40 family metallo-hydrolase</fullName>
    </submittedName>
</protein>
<evidence type="ECO:0000256" key="6">
    <source>
        <dbReference type="PIRSR" id="PIRSR001123-2"/>
    </source>
</evidence>
<feature type="domain" description="Peptidase M20 dimerisation" evidence="7">
    <location>
        <begin position="181"/>
        <end position="273"/>
    </location>
</feature>
<dbReference type="InterPro" id="IPR002933">
    <property type="entry name" value="Peptidase_M20"/>
</dbReference>
<dbReference type="InterPro" id="IPR008007">
    <property type="entry name" value="Peptidase_M42"/>
</dbReference>
<feature type="binding site" evidence="6">
    <location>
        <position position="78"/>
    </location>
    <ligand>
        <name>Zn(2+)</name>
        <dbReference type="ChEBI" id="CHEBI:29105"/>
        <label>1</label>
    </ligand>
</feature>
<evidence type="ECO:0000256" key="5">
    <source>
        <dbReference type="PIRNR" id="PIRNR001123"/>
    </source>
</evidence>
<dbReference type="SUPFAM" id="SSF55031">
    <property type="entry name" value="Bacterial exopeptidase dimerisation domain"/>
    <property type="match status" value="1"/>
</dbReference>
<dbReference type="AlphaFoldDB" id="A0A3A4QR04"/>
<evidence type="ECO:0000256" key="2">
    <source>
        <dbReference type="ARBA" id="ARBA00022723"/>
    </source>
</evidence>
<comment type="caution">
    <text evidence="8">The sequence shown here is derived from an EMBL/GenBank/DDBJ whole genome shotgun (WGS) entry which is preliminary data.</text>
</comment>
<name>A0A3A4QR04_9BACT</name>
<dbReference type="Gene3D" id="3.30.70.360">
    <property type="match status" value="1"/>
</dbReference>
<dbReference type="InterPro" id="IPR011650">
    <property type="entry name" value="Peptidase_M20_dimer"/>
</dbReference>
<dbReference type="PIRSF" id="PIRSF001123">
    <property type="entry name" value="PepA_GA"/>
    <property type="match status" value="1"/>
</dbReference>
<dbReference type="GO" id="GO:0004177">
    <property type="term" value="F:aminopeptidase activity"/>
    <property type="evidence" value="ECO:0007669"/>
    <property type="project" value="UniProtKB-UniRule"/>
</dbReference>
<comment type="similarity">
    <text evidence="5">Belongs to the peptidase M42 family.</text>
</comment>
<evidence type="ECO:0000259" key="7">
    <source>
        <dbReference type="Pfam" id="PF07687"/>
    </source>
</evidence>
<organism evidence="8 9">
    <name type="scientific">Candidatus Auribacter fodinae</name>
    <dbReference type="NCBI Taxonomy" id="2093366"/>
    <lineage>
        <taxon>Bacteria</taxon>
        <taxon>Pseudomonadati</taxon>
        <taxon>Candidatus Auribacterota</taxon>
        <taxon>Candidatus Auribacteria</taxon>
        <taxon>Candidatus Auribacterales</taxon>
        <taxon>Candidatus Auribacteraceae</taxon>
        <taxon>Candidatus Auribacter</taxon>
    </lineage>
</organism>
<proteinExistence type="inferred from homology"/>
<comment type="cofactor">
    <cofactor evidence="1">
        <name>Zn(2+)</name>
        <dbReference type="ChEBI" id="CHEBI:29105"/>
    </cofactor>
</comment>
<reference evidence="8 9" key="1">
    <citation type="journal article" date="2017" name="ISME J.">
        <title>Energy and carbon metabolisms in a deep terrestrial subsurface fluid microbial community.</title>
        <authorList>
            <person name="Momper L."/>
            <person name="Jungbluth S.P."/>
            <person name="Lee M.D."/>
            <person name="Amend J.P."/>
        </authorList>
    </citation>
    <scope>NUCLEOTIDE SEQUENCE [LARGE SCALE GENOMIC DNA]</scope>
    <source>
        <strain evidence="8">SURF_26</strain>
    </source>
</reference>
<dbReference type="Pfam" id="PF07687">
    <property type="entry name" value="M20_dimer"/>
    <property type="match status" value="1"/>
</dbReference>
<dbReference type="Proteomes" id="UP000266426">
    <property type="component" value="Unassembled WGS sequence"/>
</dbReference>
<dbReference type="EMBL" id="QZJZ01000097">
    <property type="protein sequence ID" value="RJP56314.1"/>
    <property type="molecule type" value="Genomic_DNA"/>
</dbReference>